<dbReference type="EMBL" id="UGGT01000001">
    <property type="protein sequence ID" value="STO20404.1"/>
    <property type="molecule type" value="Genomic_DNA"/>
</dbReference>
<evidence type="ECO:0000313" key="1">
    <source>
        <dbReference type="EMBL" id="STO20404.1"/>
    </source>
</evidence>
<dbReference type="GeneID" id="93291360"/>
<dbReference type="OrthoDB" id="754271at2"/>
<sequence length="227" mass="25482">MQMKQEIHLDINLEQALANTDFFERRKTVRALIEQGVDLTPQLLEKALATYDFMIIRNVLEYASTIGLKPTTECLNIMIEDRAKVTKKAVSDAWMRGSAVDPSNSIYKLQAMTVRTLIQAGALVTPELIEKSVRDDNNFGAERIRNALSSEELEPTSEILKNEFNRIAEIRKNSRTLAQAFRTGTSIFSSLPKELLISIASLKGNDENVIEENESDVEMAANSFAKL</sequence>
<evidence type="ECO:0000313" key="2">
    <source>
        <dbReference type="Proteomes" id="UP000254554"/>
    </source>
</evidence>
<reference evidence="1 2" key="1">
    <citation type="submission" date="2018-06" db="EMBL/GenBank/DDBJ databases">
        <authorList>
            <consortium name="Pathogen Informatics"/>
            <person name="Doyle S."/>
        </authorList>
    </citation>
    <scope>NUCLEOTIDE SEQUENCE [LARGE SCALE GENOMIC DNA]</scope>
    <source>
        <strain evidence="1 2">NCTC11370</strain>
    </source>
</reference>
<dbReference type="AlphaFoldDB" id="A0A377G6K7"/>
<dbReference type="Proteomes" id="UP000254554">
    <property type="component" value="Unassembled WGS sequence"/>
</dbReference>
<protein>
    <submittedName>
        <fullName evidence="1">Uncharacterized protein</fullName>
    </submittedName>
</protein>
<accession>A0A377G6K7</accession>
<name>A0A377G6K7_9GAMM</name>
<dbReference type="RefSeq" id="WP_010652616.1">
    <property type="nucleotide sequence ID" value="NZ_UGGT01000001.1"/>
</dbReference>
<proteinExistence type="predicted"/>
<keyword evidence="2" id="KW-1185">Reference proteome</keyword>
<gene>
    <name evidence="1" type="ORF">NCTC11370_00458</name>
</gene>
<organism evidence="1 2">
    <name type="scientific">Fluoribacter dumoffii</name>
    <dbReference type="NCBI Taxonomy" id="463"/>
    <lineage>
        <taxon>Bacteria</taxon>
        <taxon>Pseudomonadati</taxon>
        <taxon>Pseudomonadota</taxon>
        <taxon>Gammaproteobacteria</taxon>
        <taxon>Legionellales</taxon>
        <taxon>Legionellaceae</taxon>
        <taxon>Fluoribacter</taxon>
    </lineage>
</organism>